<name>A0ABW3CFF7_9ACTN</name>
<keyword evidence="2" id="KW-1185">Reference proteome</keyword>
<sequence length="63" mass="6841">PAVAYGQDGSLAVDGKVYTLVNAVELIDVAAHRTVRPAERWSVRGKLVENWDLIGHVRQATGN</sequence>
<evidence type="ECO:0008006" key="3">
    <source>
        <dbReference type="Google" id="ProtNLM"/>
    </source>
</evidence>
<proteinExistence type="predicted"/>
<evidence type="ECO:0000313" key="2">
    <source>
        <dbReference type="Proteomes" id="UP001597083"/>
    </source>
</evidence>
<feature type="non-terminal residue" evidence="1">
    <location>
        <position position="1"/>
    </location>
</feature>
<dbReference type="Proteomes" id="UP001597083">
    <property type="component" value="Unassembled WGS sequence"/>
</dbReference>
<comment type="caution">
    <text evidence="1">The sequence shown here is derived from an EMBL/GenBank/DDBJ whole genome shotgun (WGS) entry which is preliminary data.</text>
</comment>
<evidence type="ECO:0000313" key="1">
    <source>
        <dbReference type="EMBL" id="MFD0852654.1"/>
    </source>
</evidence>
<gene>
    <name evidence="1" type="ORF">ACFQ07_10485</name>
</gene>
<reference evidence="2" key="1">
    <citation type="journal article" date="2019" name="Int. J. Syst. Evol. Microbiol.">
        <title>The Global Catalogue of Microorganisms (GCM) 10K type strain sequencing project: providing services to taxonomists for standard genome sequencing and annotation.</title>
        <authorList>
            <consortium name="The Broad Institute Genomics Platform"/>
            <consortium name="The Broad Institute Genome Sequencing Center for Infectious Disease"/>
            <person name="Wu L."/>
            <person name="Ma J."/>
        </authorList>
    </citation>
    <scope>NUCLEOTIDE SEQUENCE [LARGE SCALE GENOMIC DNA]</scope>
    <source>
        <strain evidence="2">JCM 31696</strain>
    </source>
</reference>
<accession>A0ABW3CFF7</accession>
<protein>
    <recommendedName>
        <fullName evidence="3">Nuclear transport factor 2 family protein</fullName>
    </recommendedName>
</protein>
<dbReference type="EMBL" id="JBHTIR010001521">
    <property type="protein sequence ID" value="MFD0852654.1"/>
    <property type="molecule type" value="Genomic_DNA"/>
</dbReference>
<organism evidence="1 2">
    <name type="scientific">Actinomadura adrarensis</name>
    <dbReference type="NCBI Taxonomy" id="1819600"/>
    <lineage>
        <taxon>Bacteria</taxon>
        <taxon>Bacillati</taxon>
        <taxon>Actinomycetota</taxon>
        <taxon>Actinomycetes</taxon>
        <taxon>Streptosporangiales</taxon>
        <taxon>Thermomonosporaceae</taxon>
        <taxon>Actinomadura</taxon>
    </lineage>
</organism>